<accession>W6U0Z3</accession>
<evidence type="ECO:0000313" key="2">
    <source>
        <dbReference type="Proteomes" id="UP000019149"/>
    </source>
</evidence>
<proteinExistence type="predicted"/>
<comment type="caution">
    <text evidence="1">The sequence shown here is derived from an EMBL/GenBank/DDBJ whole genome shotgun (WGS) entry which is preliminary data.</text>
</comment>
<organism evidence="1 2">
    <name type="scientific">Echinococcus granulosus</name>
    <name type="common">Hydatid tapeworm</name>
    <dbReference type="NCBI Taxonomy" id="6210"/>
    <lineage>
        <taxon>Eukaryota</taxon>
        <taxon>Metazoa</taxon>
        <taxon>Spiralia</taxon>
        <taxon>Lophotrochozoa</taxon>
        <taxon>Platyhelminthes</taxon>
        <taxon>Cestoda</taxon>
        <taxon>Eucestoda</taxon>
        <taxon>Cyclophyllidea</taxon>
        <taxon>Taeniidae</taxon>
        <taxon>Echinococcus</taxon>
        <taxon>Echinococcus granulosus group</taxon>
    </lineage>
</organism>
<dbReference type="RefSeq" id="XP_024345327.1">
    <property type="nucleotide sequence ID" value="XM_024500261.1"/>
</dbReference>
<dbReference type="Proteomes" id="UP000019149">
    <property type="component" value="Unassembled WGS sequence"/>
</dbReference>
<gene>
    <name evidence="1" type="ORF">EGR_11012</name>
</gene>
<evidence type="ECO:0000313" key="1">
    <source>
        <dbReference type="EMBL" id="EUB54131.1"/>
    </source>
</evidence>
<protein>
    <submittedName>
        <fullName evidence="1">Uncharacterized protein</fullName>
    </submittedName>
</protein>
<sequence>MAMNSPKFISFYSKSTTSSPLAAYFQSVDEMIGRDDYTEPQSRFANDLLSAISRLPPASVD</sequence>
<dbReference type="GeneID" id="36346727"/>
<name>W6U0Z3_ECHGR</name>
<dbReference type="EMBL" id="APAU02000329">
    <property type="protein sequence ID" value="EUB54131.1"/>
    <property type="molecule type" value="Genomic_DNA"/>
</dbReference>
<dbReference type="CTD" id="36346727"/>
<reference evidence="1 2" key="1">
    <citation type="journal article" date="2013" name="Nat. Genet.">
        <title>The genome of the hydatid tapeworm Echinococcus granulosus.</title>
        <authorList>
            <person name="Zheng H."/>
            <person name="Zhang W."/>
            <person name="Zhang L."/>
            <person name="Zhang Z."/>
            <person name="Li J."/>
            <person name="Lu G."/>
            <person name="Zhu Y."/>
            <person name="Wang Y."/>
            <person name="Huang Y."/>
            <person name="Liu J."/>
            <person name="Kang H."/>
            <person name="Chen J."/>
            <person name="Wang L."/>
            <person name="Chen A."/>
            <person name="Yu S."/>
            <person name="Gao Z."/>
            <person name="Jin L."/>
            <person name="Gu W."/>
            <person name="Wang Z."/>
            <person name="Zhao L."/>
            <person name="Shi B."/>
            <person name="Wen H."/>
            <person name="Lin R."/>
            <person name="Jones M.K."/>
            <person name="Brejova B."/>
            <person name="Vinar T."/>
            <person name="Zhao G."/>
            <person name="McManus D.P."/>
            <person name="Chen Z."/>
            <person name="Zhou Y."/>
            <person name="Wang S."/>
        </authorList>
    </citation>
    <scope>NUCLEOTIDE SEQUENCE [LARGE SCALE GENOMIC DNA]</scope>
</reference>
<dbReference type="AlphaFoldDB" id="W6U0Z3"/>
<dbReference type="KEGG" id="egl:EGR_11012"/>
<keyword evidence="2" id="KW-1185">Reference proteome</keyword>